<keyword evidence="3" id="KW-1185">Reference proteome</keyword>
<protein>
    <recommendedName>
        <fullName evidence="4">DUF4252 domain-containing protein</fullName>
    </recommendedName>
</protein>
<accession>A0ABR7IYS6</accession>
<keyword evidence="1" id="KW-0732">Signal</keyword>
<evidence type="ECO:0000256" key="1">
    <source>
        <dbReference type="SAM" id="SignalP"/>
    </source>
</evidence>
<evidence type="ECO:0000313" key="2">
    <source>
        <dbReference type="EMBL" id="MBC5834925.1"/>
    </source>
</evidence>
<feature type="chain" id="PRO_5047287897" description="DUF4252 domain-containing protein" evidence="1">
    <location>
        <begin position="19"/>
        <end position="166"/>
    </location>
</feature>
<dbReference type="RefSeq" id="WP_166128323.1">
    <property type="nucleotide sequence ID" value="NZ_JAANOQ010000005.1"/>
</dbReference>
<proteinExistence type="predicted"/>
<sequence length="166" mass="19435">MKNIFYFFILLINLNSFAQEVVECDFDANLSINILKNSEEGKNTTSKFVKGVFENEVIAFINFDFGKELVVKITENYPSKFFQTYKNDALKAANGKLISEEIVNINNIEILSIKLSFSLDDENKIAQHYIFVYKDIVYLLQFMNNENEFEKFLNFRKSIIDSIKFK</sequence>
<evidence type="ECO:0000313" key="3">
    <source>
        <dbReference type="Proteomes" id="UP000605990"/>
    </source>
</evidence>
<evidence type="ECO:0008006" key="4">
    <source>
        <dbReference type="Google" id="ProtNLM"/>
    </source>
</evidence>
<dbReference type="EMBL" id="JACRUN010000004">
    <property type="protein sequence ID" value="MBC5834925.1"/>
    <property type="molecule type" value="Genomic_DNA"/>
</dbReference>
<dbReference type="Proteomes" id="UP000605990">
    <property type="component" value="Unassembled WGS sequence"/>
</dbReference>
<organism evidence="2 3">
    <name type="scientific">Flavobacterium bernardetii</name>
    <dbReference type="NCBI Taxonomy" id="2813823"/>
    <lineage>
        <taxon>Bacteria</taxon>
        <taxon>Pseudomonadati</taxon>
        <taxon>Bacteroidota</taxon>
        <taxon>Flavobacteriia</taxon>
        <taxon>Flavobacteriales</taxon>
        <taxon>Flavobacteriaceae</taxon>
        <taxon>Flavobacterium</taxon>
    </lineage>
</organism>
<name>A0ABR7IYS6_9FLAO</name>
<gene>
    <name evidence="2" type="ORF">H8R27_08500</name>
</gene>
<feature type="signal peptide" evidence="1">
    <location>
        <begin position="1"/>
        <end position="18"/>
    </location>
</feature>
<reference evidence="2 3" key="1">
    <citation type="submission" date="2020-08" db="EMBL/GenBank/DDBJ databases">
        <title>Description of novel Flavobacterium F-408 isolate.</title>
        <authorList>
            <person name="Saticioglu I.B."/>
            <person name="Duman M."/>
            <person name="Altun S."/>
        </authorList>
    </citation>
    <scope>NUCLEOTIDE SEQUENCE [LARGE SCALE GENOMIC DNA]</scope>
    <source>
        <strain evidence="2 3">F-408</strain>
    </source>
</reference>
<comment type="caution">
    <text evidence="2">The sequence shown here is derived from an EMBL/GenBank/DDBJ whole genome shotgun (WGS) entry which is preliminary data.</text>
</comment>